<sequence>MATKLLSHVSVVTWGLTEIGVSIAEALIVEGAKRVYITGR</sequence>
<dbReference type="Proteomes" id="UP000019486">
    <property type="component" value="Unassembled WGS sequence"/>
</dbReference>
<protein>
    <recommendedName>
        <fullName evidence="3">Short-chain dehydrogenase</fullName>
    </recommendedName>
</protein>
<keyword evidence="2" id="KW-1185">Reference proteome</keyword>
<dbReference type="STRING" id="1385369.N825_32345"/>
<dbReference type="EMBL" id="AVFL01000061">
    <property type="protein sequence ID" value="EWY35912.1"/>
    <property type="molecule type" value="Genomic_DNA"/>
</dbReference>
<accession>W9GTZ4</accession>
<name>W9GTZ4_9PROT</name>
<proteinExistence type="predicted"/>
<organism evidence="1 2">
    <name type="scientific">Skermanella stibiiresistens SB22</name>
    <dbReference type="NCBI Taxonomy" id="1385369"/>
    <lineage>
        <taxon>Bacteria</taxon>
        <taxon>Pseudomonadati</taxon>
        <taxon>Pseudomonadota</taxon>
        <taxon>Alphaproteobacteria</taxon>
        <taxon>Rhodospirillales</taxon>
        <taxon>Azospirillaceae</taxon>
        <taxon>Skermanella</taxon>
    </lineage>
</organism>
<dbReference type="AlphaFoldDB" id="W9GTZ4"/>
<evidence type="ECO:0000313" key="2">
    <source>
        <dbReference type="Proteomes" id="UP000019486"/>
    </source>
</evidence>
<evidence type="ECO:0000313" key="1">
    <source>
        <dbReference type="EMBL" id="EWY35912.1"/>
    </source>
</evidence>
<reference evidence="1 2" key="1">
    <citation type="submission" date="2013-08" db="EMBL/GenBank/DDBJ databases">
        <title>The genome sequence of Skermanella stibiiresistens.</title>
        <authorList>
            <person name="Zhu W."/>
            <person name="Wang G."/>
        </authorList>
    </citation>
    <scope>NUCLEOTIDE SEQUENCE [LARGE SCALE GENOMIC DNA]</scope>
    <source>
        <strain evidence="1 2">SB22</strain>
    </source>
</reference>
<gene>
    <name evidence="1" type="ORF">N825_32345</name>
</gene>
<comment type="caution">
    <text evidence="1">The sequence shown here is derived from an EMBL/GenBank/DDBJ whole genome shotgun (WGS) entry which is preliminary data.</text>
</comment>
<evidence type="ECO:0008006" key="3">
    <source>
        <dbReference type="Google" id="ProtNLM"/>
    </source>
</evidence>